<evidence type="ECO:0000256" key="3">
    <source>
        <dbReference type="ARBA" id="ARBA00022840"/>
    </source>
</evidence>
<dbReference type="PROSITE" id="PS51221">
    <property type="entry name" value="TTL"/>
    <property type="match status" value="1"/>
</dbReference>
<dbReference type="GO" id="GO:0036064">
    <property type="term" value="C:ciliary basal body"/>
    <property type="evidence" value="ECO:0007669"/>
    <property type="project" value="TreeGrafter"/>
</dbReference>
<evidence type="ECO:0000256" key="1">
    <source>
        <dbReference type="ARBA" id="ARBA00022598"/>
    </source>
</evidence>
<dbReference type="AlphaFoldDB" id="A0A381UHA5"/>
<evidence type="ECO:0000256" key="2">
    <source>
        <dbReference type="ARBA" id="ARBA00022741"/>
    </source>
</evidence>
<dbReference type="GO" id="GO:0070740">
    <property type="term" value="F:tubulin-glutamic acid ligase activity"/>
    <property type="evidence" value="ECO:0007669"/>
    <property type="project" value="TreeGrafter"/>
</dbReference>
<evidence type="ECO:0000313" key="5">
    <source>
        <dbReference type="EMBL" id="SVA27576.1"/>
    </source>
</evidence>
<dbReference type="SUPFAM" id="SSF56059">
    <property type="entry name" value="Glutathione synthetase ATP-binding domain-like"/>
    <property type="match status" value="1"/>
</dbReference>
<dbReference type="GO" id="GO:0015631">
    <property type="term" value="F:tubulin binding"/>
    <property type="evidence" value="ECO:0007669"/>
    <property type="project" value="TreeGrafter"/>
</dbReference>
<evidence type="ECO:0008006" key="6">
    <source>
        <dbReference type="Google" id="ProtNLM"/>
    </source>
</evidence>
<gene>
    <name evidence="5" type="ORF">METZ01_LOCUS80430</name>
</gene>
<name>A0A381UHA5_9ZZZZ</name>
<keyword evidence="2" id="KW-0547">Nucleotide-binding</keyword>
<dbReference type="Gene3D" id="3.30.470.20">
    <property type="entry name" value="ATP-grasp fold, B domain"/>
    <property type="match status" value="1"/>
</dbReference>
<dbReference type="InterPro" id="IPR004344">
    <property type="entry name" value="TTL/TTLL_fam"/>
</dbReference>
<dbReference type="EMBL" id="UINC01006445">
    <property type="protein sequence ID" value="SVA27576.1"/>
    <property type="molecule type" value="Genomic_DNA"/>
</dbReference>
<keyword evidence="4" id="KW-1133">Transmembrane helix</keyword>
<evidence type="ECO:0000256" key="4">
    <source>
        <dbReference type="SAM" id="Phobius"/>
    </source>
</evidence>
<keyword evidence="3" id="KW-0067">ATP-binding</keyword>
<reference evidence="5" key="1">
    <citation type="submission" date="2018-05" db="EMBL/GenBank/DDBJ databases">
        <authorList>
            <person name="Lanie J.A."/>
            <person name="Ng W.-L."/>
            <person name="Kazmierczak K.M."/>
            <person name="Andrzejewski T.M."/>
            <person name="Davidsen T.M."/>
            <person name="Wayne K.J."/>
            <person name="Tettelin H."/>
            <person name="Glass J.I."/>
            <person name="Rusch D."/>
            <person name="Podicherti R."/>
            <person name="Tsui H.-C.T."/>
            <person name="Winkler M.E."/>
        </authorList>
    </citation>
    <scope>NUCLEOTIDE SEQUENCE</scope>
</reference>
<dbReference type="Pfam" id="PF03133">
    <property type="entry name" value="TTL"/>
    <property type="match status" value="1"/>
</dbReference>
<dbReference type="GO" id="GO:0000226">
    <property type="term" value="P:microtubule cytoskeleton organization"/>
    <property type="evidence" value="ECO:0007669"/>
    <property type="project" value="TreeGrafter"/>
</dbReference>
<dbReference type="PANTHER" id="PTHR12241">
    <property type="entry name" value="TUBULIN POLYGLUTAMYLASE"/>
    <property type="match status" value="1"/>
</dbReference>
<accession>A0A381UHA5</accession>
<protein>
    <recommendedName>
        <fullName evidence="6">ATP-grasp domain-containing protein</fullName>
    </recommendedName>
</protein>
<feature type="transmembrane region" description="Helical" evidence="4">
    <location>
        <begin position="6"/>
        <end position="22"/>
    </location>
</feature>
<organism evidence="5">
    <name type="scientific">marine metagenome</name>
    <dbReference type="NCBI Taxonomy" id="408172"/>
    <lineage>
        <taxon>unclassified sequences</taxon>
        <taxon>metagenomes</taxon>
        <taxon>ecological metagenomes</taxon>
    </lineage>
</organism>
<dbReference type="GO" id="GO:0005524">
    <property type="term" value="F:ATP binding"/>
    <property type="evidence" value="ECO:0007669"/>
    <property type="project" value="UniProtKB-KW"/>
</dbReference>
<keyword evidence="1" id="KW-0436">Ligase</keyword>
<keyword evidence="4" id="KW-0812">Transmembrane</keyword>
<sequence length="402" mass="47365">MNSFSIIQILVIAILFLVLFNIRKGKLTFYMEKGPSMETFTEMNKTESNEIKKQKLRYCKSSKEGINERLKDLFTKMDITYTDDPKNCDFYIPYWYSDDELSKFVNKNYRPNMILNVIPGVDYLNRKNKLWEILVKKLGRDKASEIMPPSYSIFNNEFKILEKEFNKNDSYVLKTEEENAQGIYVYNDMEKIQNLVIDVKKELRYPVTIIQKFIKPLLIKDRVFKIRLFLFIKCKGSQKSIYIHKQGGVFFGKDKFDINNLTYSSIVANAYWFNKVSIKEVRDFLSKHPRNLVQLKKYFKKQNINSSFIFDKINALLKRTCLTLKDEICSNSKVKNNIKLGLFGVDIIIDEELKPWLIEMNVSPSSTAFDKLGESQKKQVWIDSMKIALLKNPSNHEFEKIN</sequence>
<keyword evidence="4" id="KW-0472">Membrane</keyword>
<proteinExistence type="predicted"/>